<evidence type="ECO:0000313" key="14">
    <source>
        <dbReference type="Proteomes" id="UP000298111"/>
    </source>
</evidence>
<dbReference type="PROSITE" id="PS00217">
    <property type="entry name" value="SUGAR_TRANSPORT_2"/>
    <property type="match status" value="1"/>
</dbReference>
<dbReference type="SUPFAM" id="SSF103473">
    <property type="entry name" value="MFS general substrate transporter"/>
    <property type="match status" value="1"/>
</dbReference>
<proteinExistence type="inferred from homology"/>
<dbReference type="CDD" id="cd17359">
    <property type="entry name" value="MFS_XylE_like"/>
    <property type="match status" value="1"/>
</dbReference>
<keyword evidence="8 11" id="KW-0472">Membrane</keyword>
<feature type="transmembrane region" description="Helical" evidence="11">
    <location>
        <begin position="60"/>
        <end position="81"/>
    </location>
</feature>
<protein>
    <submittedName>
        <fullName evidence="13">Sugar porter family MFS transporter</fullName>
    </submittedName>
</protein>
<evidence type="ECO:0000256" key="11">
    <source>
        <dbReference type="SAM" id="Phobius"/>
    </source>
</evidence>
<dbReference type="PANTHER" id="PTHR48020">
    <property type="entry name" value="PROTON MYO-INOSITOL COTRANSPORTER"/>
    <property type="match status" value="1"/>
</dbReference>
<feature type="domain" description="Major facilitator superfamily (MFS) profile" evidence="12">
    <location>
        <begin position="27"/>
        <end position="468"/>
    </location>
</feature>
<dbReference type="InterPro" id="IPR036259">
    <property type="entry name" value="MFS_trans_sf"/>
</dbReference>
<dbReference type="InterPro" id="IPR047984">
    <property type="entry name" value="XylE-like"/>
</dbReference>
<feature type="transmembrane region" description="Helical" evidence="11">
    <location>
        <begin position="340"/>
        <end position="359"/>
    </location>
</feature>
<keyword evidence="4" id="KW-1003">Cell membrane</keyword>
<keyword evidence="3 9" id="KW-0813">Transport</keyword>
<dbReference type="EMBL" id="RCIY01000085">
    <property type="protein sequence ID" value="TGG78862.1"/>
    <property type="molecule type" value="Genomic_DNA"/>
</dbReference>
<comment type="caution">
    <text evidence="13">The sequence shown here is derived from an EMBL/GenBank/DDBJ whole genome shotgun (WGS) entry which is preliminary data.</text>
</comment>
<name>A0A8H1QNG3_9ACTN</name>
<feature type="transmembrane region" description="Helical" evidence="11">
    <location>
        <begin position="118"/>
        <end position="139"/>
    </location>
</feature>
<evidence type="ECO:0000256" key="1">
    <source>
        <dbReference type="ARBA" id="ARBA00004651"/>
    </source>
</evidence>
<accession>A0A8H1QNG3</accession>
<dbReference type="GO" id="GO:0005886">
    <property type="term" value="C:plasma membrane"/>
    <property type="evidence" value="ECO:0007669"/>
    <property type="project" value="UniProtKB-SubCell"/>
</dbReference>
<feature type="transmembrane region" description="Helical" evidence="11">
    <location>
        <begin position="443"/>
        <end position="460"/>
    </location>
</feature>
<feature type="transmembrane region" description="Helical" evidence="11">
    <location>
        <begin position="315"/>
        <end position="333"/>
    </location>
</feature>
<keyword evidence="5" id="KW-0762">Sugar transport</keyword>
<organism evidence="13 14">
    <name type="scientific">Streptomyces albus</name>
    <dbReference type="NCBI Taxonomy" id="1888"/>
    <lineage>
        <taxon>Bacteria</taxon>
        <taxon>Bacillati</taxon>
        <taxon>Actinomycetota</taxon>
        <taxon>Actinomycetes</taxon>
        <taxon>Kitasatosporales</taxon>
        <taxon>Streptomycetaceae</taxon>
        <taxon>Streptomyces</taxon>
    </lineage>
</organism>
<keyword evidence="7 11" id="KW-1133">Transmembrane helix</keyword>
<evidence type="ECO:0000256" key="3">
    <source>
        <dbReference type="ARBA" id="ARBA00022448"/>
    </source>
</evidence>
<dbReference type="Proteomes" id="UP000298111">
    <property type="component" value="Unassembled WGS sequence"/>
</dbReference>
<dbReference type="FunFam" id="1.20.1250.20:FF:000122">
    <property type="entry name" value="D-xylose transporter XylE"/>
    <property type="match status" value="1"/>
</dbReference>
<sequence length="493" mass="52716">MIWRMAETAPNAPASSPSGPHGKAIGISIAAAVGGFLFGFDSSVINGAVDALSGHFEMGAFLSGFVVSIALLGCAVGAWYAGRLADGWGRRRVMLLGSAMFIASSAGSAFAFSVPDLLLWRVIGGLGIGIASVIAPAYISEVAPASGRGALGSLQQLAITIGQLVVLSSNKGLAGAAGGAAHDLWFGMPAWRWMFLVGVIPAAVYGLLALLIPESPRYLVLKGHDDEAASVLGRVSGEPDPQGKVARIRETLRKEHRSSFRDIRGERFGLHPLVWAGIIMAAFQQLVGINAIFYYSTTLWKSVGFSESQSFTTSVITAGINVVMTVVSMMFVDRVGRRRLLSIGSVGMFLALALTAVAFSHQRGSGTDVTLPDPYGPMALVGANAFVIFFALSWGPIMWVMLAEMFPNRMRAMALAIGTASNWIFNFIVTFSFEPMTRKVGLTWLYGAFACFALLSFFFVRGKLPETKQRELEEMTGETYRRPQTAGRSGTKE</sequence>
<feature type="transmembrane region" description="Helical" evidence="11">
    <location>
        <begin position="93"/>
        <end position="112"/>
    </location>
</feature>
<dbReference type="PROSITE" id="PS50850">
    <property type="entry name" value="MFS"/>
    <property type="match status" value="1"/>
</dbReference>
<reference evidence="13 14" key="1">
    <citation type="submission" date="2018-10" db="EMBL/GenBank/DDBJ databases">
        <title>Isolation of pseudouridimycin from Streptomyces albus DSM 40763.</title>
        <authorList>
            <person name="Rosenqvist P."/>
            <person name="Metsae-Ketelae M."/>
            <person name="Virta P."/>
        </authorList>
    </citation>
    <scope>NUCLEOTIDE SEQUENCE [LARGE SCALE GENOMIC DNA]</scope>
    <source>
        <strain evidence="13 14">DSM 40763</strain>
    </source>
</reference>
<dbReference type="GO" id="GO:0022857">
    <property type="term" value="F:transmembrane transporter activity"/>
    <property type="evidence" value="ECO:0007669"/>
    <property type="project" value="InterPro"/>
</dbReference>
<dbReference type="InterPro" id="IPR005828">
    <property type="entry name" value="MFS_sugar_transport-like"/>
</dbReference>
<dbReference type="Pfam" id="PF00083">
    <property type="entry name" value="Sugar_tr"/>
    <property type="match status" value="1"/>
</dbReference>
<dbReference type="InterPro" id="IPR003663">
    <property type="entry name" value="Sugar/inositol_transpt"/>
</dbReference>
<feature type="transmembrane region" description="Helical" evidence="11">
    <location>
        <begin position="412"/>
        <end position="431"/>
    </location>
</feature>
<evidence type="ECO:0000313" key="13">
    <source>
        <dbReference type="EMBL" id="TGG78862.1"/>
    </source>
</evidence>
<comment type="similarity">
    <text evidence="2 9">Belongs to the major facilitator superfamily. Sugar transporter (TC 2.A.1.1) family.</text>
</comment>
<gene>
    <name evidence="13" type="ORF">D8771_24510</name>
</gene>
<feature type="region of interest" description="Disordered" evidence="10">
    <location>
        <begin position="471"/>
        <end position="493"/>
    </location>
</feature>
<feature type="transmembrane region" description="Helical" evidence="11">
    <location>
        <begin position="190"/>
        <end position="212"/>
    </location>
</feature>
<dbReference type="PANTHER" id="PTHR48020:SF12">
    <property type="entry name" value="PROTON MYO-INOSITOL COTRANSPORTER"/>
    <property type="match status" value="1"/>
</dbReference>
<dbReference type="AlphaFoldDB" id="A0A8H1QNG3"/>
<feature type="transmembrane region" description="Helical" evidence="11">
    <location>
        <begin position="21"/>
        <end position="40"/>
    </location>
</feature>
<evidence type="ECO:0000256" key="6">
    <source>
        <dbReference type="ARBA" id="ARBA00022692"/>
    </source>
</evidence>
<dbReference type="InterPro" id="IPR050814">
    <property type="entry name" value="Myo-inositol_Transporter"/>
</dbReference>
<evidence type="ECO:0000256" key="8">
    <source>
        <dbReference type="ARBA" id="ARBA00023136"/>
    </source>
</evidence>
<evidence type="ECO:0000256" key="4">
    <source>
        <dbReference type="ARBA" id="ARBA00022475"/>
    </source>
</evidence>
<dbReference type="NCBIfam" id="TIGR00879">
    <property type="entry name" value="SP"/>
    <property type="match status" value="1"/>
</dbReference>
<dbReference type="InterPro" id="IPR005829">
    <property type="entry name" value="Sugar_transporter_CS"/>
</dbReference>
<evidence type="ECO:0000256" key="5">
    <source>
        <dbReference type="ARBA" id="ARBA00022597"/>
    </source>
</evidence>
<evidence type="ECO:0000256" key="2">
    <source>
        <dbReference type="ARBA" id="ARBA00010992"/>
    </source>
</evidence>
<feature type="transmembrane region" description="Helical" evidence="11">
    <location>
        <begin position="273"/>
        <end position="295"/>
    </location>
</feature>
<dbReference type="InterPro" id="IPR020846">
    <property type="entry name" value="MFS_dom"/>
</dbReference>
<comment type="subcellular location">
    <subcellularLocation>
        <location evidence="1">Cell membrane</location>
        <topology evidence="1">Multi-pass membrane protein</topology>
    </subcellularLocation>
</comment>
<keyword evidence="6 11" id="KW-0812">Transmembrane</keyword>
<evidence type="ECO:0000256" key="10">
    <source>
        <dbReference type="SAM" id="MobiDB-lite"/>
    </source>
</evidence>
<evidence type="ECO:0000256" key="9">
    <source>
        <dbReference type="RuleBase" id="RU003346"/>
    </source>
</evidence>
<evidence type="ECO:0000259" key="12">
    <source>
        <dbReference type="PROSITE" id="PS50850"/>
    </source>
</evidence>
<dbReference type="Gene3D" id="1.20.1250.20">
    <property type="entry name" value="MFS general substrate transporter like domains"/>
    <property type="match status" value="1"/>
</dbReference>
<evidence type="ECO:0000256" key="7">
    <source>
        <dbReference type="ARBA" id="ARBA00022989"/>
    </source>
</evidence>
<dbReference type="PROSITE" id="PS00216">
    <property type="entry name" value="SUGAR_TRANSPORT_1"/>
    <property type="match status" value="2"/>
</dbReference>
<dbReference type="PRINTS" id="PR00171">
    <property type="entry name" value="SUGRTRNSPORT"/>
</dbReference>
<feature type="transmembrane region" description="Helical" evidence="11">
    <location>
        <begin position="379"/>
        <end position="400"/>
    </location>
</feature>